<feature type="transmembrane region" description="Helical" evidence="2">
    <location>
        <begin position="225"/>
        <end position="253"/>
    </location>
</feature>
<keyword evidence="2" id="KW-0472">Membrane</keyword>
<feature type="region of interest" description="Disordered" evidence="1">
    <location>
        <begin position="290"/>
        <end position="310"/>
    </location>
</feature>
<feature type="compositionally biased region" description="Polar residues" evidence="1">
    <location>
        <begin position="199"/>
        <end position="218"/>
    </location>
</feature>
<evidence type="ECO:0000313" key="4">
    <source>
        <dbReference type="Proteomes" id="UP001285441"/>
    </source>
</evidence>
<evidence type="ECO:0000313" key="3">
    <source>
        <dbReference type="EMBL" id="KAK3377503.1"/>
    </source>
</evidence>
<keyword evidence="2" id="KW-0812">Transmembrane</keyword>
<dbReference type="EMBL" id="JAULSW010000006">
    <property type="protein sequence ID" value="KAK3377503.1"/>
    <property type="molecule type" value="Genomic_DNA"/>
</dbReference>
<accession>A0AAE0NBR4</accession>
<dbReference type="Proteomes" id="UP001285441">
    <property type="component" value="Unassembled WGS sequence"/>
</dbReference>
<keyword evidence="4" id="KW-1185">Reference proteome</keyword>
<name>A0AAE0NBR4_9PEZI</name>
<dbReference type="AlphaFoldDB" id="A0AAE0NBR4"/>
<sequence>MTTTLGTVTYTYPLLDPVTTITRPHTTVTRTLSQLGYAVAEPLTTIWTPPASCPTIIPWRSEDGLGLYLEDDECFPPDDAQVFQMFGYYSPGVCMNGYTVGCTATEGDTVGPSKWNVINMGETAGWCVPSTYECTASLYKYVLTTPYYLVTAVSSGLHKAPAYQIRWASSDRSILLQGAIPTTTTSVAHATIPPRSAGGESSSPTVINPSKPTSNAYQAPSSHRLGIASIAGIAIGSVVVVGILVVAMSRLYLRHERKRKQLKKRIEVEAGSAAPNVSENDTAAVIAPVGQTSSGRNEVDDGMEIRSVQV</sequence>
<gene>
    <name evidence="3" type="ORF">B0H63DRAFT_511767</name>
</gene>
<evidence type="ECO:0000256" key="1">
    <source>
        <dbReference type="SAM" id="MobiDB-lite"/>
    </source>
</evidence>
<keyword evidence="2" id="KW-1133">Transmembrane helix</keyword>
<organism evidence="3 4">
    <name type="scientific">Podospora didyma</name>
    <dbReference type="NCBI Taxonomy" id="330526"/>
    <lineage>
        <taxon>Eukaryota</taxon>
        <taxon>Fungi</taxon>
        <taxon>Dikarya</taxon>
        <taxon>Ascomycota</taxon>
        <taxon>Pezizomycotina</taxon>
        <taxon>Sordariomycetes</taxon>
        <taxon>Sordariomycetidae</taxon>
        <taxon>Sordariales</taxon>
        <taxon>Podosporaceae</taxon>
        <taxon>Podospora</taxon>
    </lineage>
</organism>
<proteinExistence type="predicted"/>
<comment type="caution">
    <text evidence="3">The sequence shown here is derived from an EMBL/GenBank/DDBJ whole genome shotgun (WGS) entry which is preliminary data.</text>
</comment>
<evidence type="ECO:0000256" key="2">
    <source>
        <dbReference type="SAM" id="Phobius"/>
    </source>
</evidence>
<reference evidence="3" key="1">
    <citation type="journal article" date="2023" name="Mol. Phylogenet. Evol.">
        <title>Genome-scale phylogeny and comparative genomics of the fungal order Sordariales.</title>
        <authorList>
            <person name="Hensen N."/>
            <person name="Bonometti L."/>
            <person name="Westerberg I."/>
            <person name="Brannstrom I.O."/>
            <person name="Guillou S."/>
            <person name="Cros-Aarteil S."/>
            <person name="Calhoun S."/>
            <person name="Haridas S."/>
            <person name="Kuo A."/>
            <person name="Mondo S."/>
            <person name="Pangilinan J."/>
            <person name="Riley R."/>
            <person name="LaButti K."/>
            <person name="Andreopoulos B."/>
            <person name="Lipzen A."/>
            <person name="Chen C."/>
            <person name="Yan M."/>
            <person name="Daum C."/>
            <person name="Ng V."/>
            <person name="Clum A."/>
            <person name="Steindorff A."/>
            <person name="Ohm R.A."/>
            <person name="Martin F."/>
            <person name="Silar P."/>
            <person name="Natvig D.O."/>
            <person name="Lalanne C."/>
            <person name="Gautier V."/>
            <person name="Ament-Velasquez S.L."/>
            <person name="Kruys A."/>
            <person name="Hutchinson M.I."/>
            <person name="Powell A.J."/>
            <person name="Barry K."/>
            <person name="Miller A.N."/>
            <person name="Grigoriev I.V."/>
            <person name="Debuchy R."/>
            <person name="Gladieux P."/>
            <person name="Hiltunen Thoren M."/>
            <person name="Johannesson H."/>
        </authorList>
    </citation>
    <scope>NUCLEOTIDE SEQUENCE</scope>
    <source>
        <strain evidence="3">CBS 232.78</strain>
    </source>
</reference>
<feature type="region of interest" description="Disordered" evidence="1">
    <location>
        <begin position="187"/>
        <end position="218"/>
    </location>
</feature>
<reference evidence="3" key="2">
    <citation type="submission" date="2023-06" db="EMBL/GenBank/DDBJ databases">
        <authorList>
            <consortium name="Lawrence Berkeley National Laboratory"/>
            <person name="Haridas S."/>
            <person name="Hensen N."/>
            <person name="Bonometti L."/>
            <person name="Westerberg I."/>
            <person name="Brannstrom I.O."/>
            <person name="Guillou S."/>
            <person name="Cros-Aarteil S."/>
            <person name="Calhoun S."/>
            <person name="Kuo A."/>
            <person name="Mondo S."/>
            <person name="Pangilinan J."/>
            <person name="Riley R."/>
            <person name="LaButti K."/>
            <person name="Andreopoulos B."/>
            <person name="Lipzen A."/>
            <person name="Chen C."/>
            <person name="Yanf M."/>
            <person name="Daum C."/>
            <person name="Ng V."/>
            <person name="Clum A."/>
            <person name="Steindorff A."/>
            <person name="Ohm R."/>
            <person name="Martin F."/>
            <person name="Silar P."/>
            <person name="Natvig D."/>
            <person name="Lalanne C."/>
            <person name="Gautier V."/>
            <person name="Ament-velasquez S.L."/>
            <person name="Kruys A."/>
            <person name="Hutchinson M.I."/>
            <person name="Powell A.J."/>
            <person name="Barry K."/>
            <person name="Miller A.N."/>
            <person name="Grigoriev I.V."/>
            <person name="Debuchy R."/>
            <person name="Gladieux P."/>
            <person name="Thoren M.H."/>
            <person name="Johannesson H."/>
        </authorList>
    </citation>
    <scope>NUCLEOTIDE SEQUENCE</scope>
    <source>
        <strain evidence="3">CBS 232.78</strain>
    </source>
</reference>
<protein>
    <submittedName>
        <fullName evidence="3">Uncharacterized protein</fullName>
    </submittedName>
</protein>